<protein>
    <submittedName>
        <fullName evidence="1">Uncharacterized protein</fullName>
    </submittedName>
</protein>
<dbReference type="PANTHER" id="PTHR10773">
    <property type="entry name" value="DNA-DIRECTED RNA POLYMERASES I, II, AND III SUBUNIT RPABC2"/>
    <property type="match status" value="1"/>
</dbReference>
<gene>
    <name evidence="1" type="ORF">PR048_004792</name>
</gene>
<organism evidence="1 2">
    <name type="scientific">Dryococelus australis</name>
    <dbReference type="NCBI Taxonomy" id="614101"/>
    <lineage>
        <taxon>Eukaryota</taxon>
        <taxon>Metazoa</taxon>
        <taxon>Ecdysozoa</taxon>
        <taxon>Arthropoda</taxon>
        <taxon>Hexapoda</taxon>
        <taxon>Insecta</taxon>
        <taxon>Pterygota</taxon>
        <taxon>Neoptera</taxon>
        <taxon>Polyneoptera</taxon>
        <taxon>Phasmatodea</taxon>
        <taxon>Verophasmatodea</taxon>
        <taxon>Anareolatae</taxon>
        <taxon>Phasmatidae</taxon>
        <taxon>Eurycanthinae</taxon>
        <taxon>Dryococelus</taxon>
    </lineage>
</organism>
<reference evidence="1 2" key="1">
    <citation type="submission" date="2023-02" db="EMBL/GenBank/DDBJ databases">
        <title>LHISI_Scaffold_Assembly.</title>
        <authorList>
            <person name="Stuart O.P."/>
            <person name="Cleave R."/>
            <person name="Magrath M.J.L."/>
            <person name="Mikheyev A.S."/>
        </authorList>
    </citation>
    <scope>NUCLEOTIDE SEQUENCE [LARGE SCALE GENOMIC DNA]</scope>
    <source>
        <strain evidence="1">Daus_M_001</strain>
        <tissue evidence="1">Leg muscle</tissue>
    </source>
</reference>
<dbReference type="Proteomes" id="UP001159363">
    <property type="component" value="Chromosome 2"/>
</dbReference>
<proteinExistence type="predicted"/>
<evidence type="ECO:0000313" key="1">
    <source>
        <dbReference type="EMBL" id="KAJ8892212.1"/>
    </source>
</evidence>
<accession>A0ABQ9I6E5</accession>
<dbReference type="PANTHER" id="PTHR10773:SF19">
    <property type="match status" value="1"/>
</dbReference>
<name>A0ABQ9I6E5_9NEOP</name>
<evidence type="ECO:0000313" key="2">
    <source>
        <dbReference type="Proteomes" id="UP001159363"/>
    </source>
</evidence>
<dbReference type="EMBL" id="JARBHB010000002">
    <property type="protein sequence ID" value="KAJ8892212.1"/>
    <property type="molecule type" value="Genomic_DNA"/>
</dbReference>
<keyword evidence="2" id="KW-1185">Reference proteome</keyword>
<sequence length="181" mass="21241">MYSQIFCEKFNLRFFVPKKDQCIHIVNETHLKETKQSRERKVVDKPKTNVVLAVFNLQTVQLCPNGQLGIFNLTVYYLKTNQVECYVWQERETQRGVNEIGFIILLYLESTKTDATHETDVIFYSDNCAGKQKNHFMIAVCMYTMMKYAWIRNIINKFLITGRSQNYWGGGHSVIETSFKP</sequence>
<comment type="caution">
    <text evidence="1">The sequence shown here is derived from an EMBL/GenBank/DDBJ whole genome shotgun (WGS) entry which is preliminary data.</text>
</comment>